<dbReference type="Proteomes" id="UP000576082">
    <property type="component" value="Unassembled WGS sequence"/>
</dbReference>
<keyword evidence="1" id="KW-0472">Membrane</keyword>
<organism evidence="2 3">
    <name type="scientific">Flammeovirga aprica JL-4</name>
    <dbReference type="NCBI Taxonomy" id="694437"/>
    <lineage>
        <taxon>Bacteria</taxon>
        <taxon>Pseudomonadati</taxon>
        <taxon>Bacteroidota</taxon>
        <taxon>Cytophagia</taxon>
        <taxon>Cytophagales</taxon>
        <taxon>Flammeovirgaceae</taxon>
        <taxon>Flammeovirga</taxon>
    </lineage>
</organism>
<comment type="caution">
    <text evidence="2">The sequence shown here is derived from an EMBL/GenBank/DDBJ whole genome shotgun (WGS) entry which is preliminary data.</text>
</comment>
<name>A0A7X9RV25_9BACT</name>
<dbReference type="AlphaFoldDB" id="A0A7X9RV25"/>
<feature type="transmembrane region" description="Helical" evidence="1">
    <location>
        <begin position="155"/>
        <end position="173"/>
    </location>
</feature>
<evidence type="ECO:0000313" key="2">
    <source>
        <dbReference type="EMBL" id="NME69232.1"/>
    </source>
</evidence>
<proteinExistence type="predicted"/>
<keyword evidence="1" id="KW-1133">Transmembrane helix</keyword>
<sequence length="273" mass="31599">MENNDLTAYIDAFFEGNLSEEEKAEFIAKRESDADFDLEVKAHQTIKEAIQRQELKKKLMLFEEQFIPDKTTLIDGYLEQNLSTELLKYVENKLEEDESFQKEIEAQQHIISSVKRNALKEKLQAFEQQNEPDEQEVKEEPVKEVKFIPFSPKTISLAASIVIILFISIFFLSNPDKEVQVISSYKVEVEQIQEGLGFAGDEQGKINVQIVVDGEHNFHYKLTNEKLKIYVEEGKKVDNLKIRYDATSSPSYRVSIEGKDYYIDLSDEILPLE</sequence>
<evidence type="ECO:0000256" key="1">
    <source>
        <dbReference type="SAM" id="Phobius"/>
    </source>
</evidence>
<keyword evidence="1" id="KW-0812">Transmembrane</keyword>
<keyword evidence="3" id="KW-1185">Reference proteome</keyword>
<evidence type="ECO:0000313" key="3">
    <source>
        <dbReference type="Proteomes" id="UP000576082"/>
    </source>
</evidence>
<reference evidence="2 3" key="1">
    <citation type="submission" date="2020-04" db="EMBL/GenBank/DDBJ databases">
        <title>Flammeovirga sp. SR4, a novel species isolated from seawater.</title>
        <authorList>
            <person name="Wang X."/>
        </authorList>
    </citation>
    <scope>NUCLEOTIDE SEQUENCE [LARGE SCALE GENOMIC DNA]</scope>
    <source>
        <strain evidence="2 3">ATCC 23126</strain>
    </source>
</reference>
<dbReference type="EMBL" id="JABANE010000037">
    <property type="protein sequence ID" value="NME69232.1"/>
    <property type="molecule type" value="Genomic_DNA"/>
</dbReference>
<accession>A0A7X9RV25</accession>
<dbReference type="RefSeq" id="WP_169657514.1">
    <property type="nucleotide sequence ID" value="NZ_JABANE010000037.1"/>
</dbReference>
<gene>
    <name evidence="2" type="ORF">HHU12_14750</name>
</gene>
<protein>
    <submittedName>
        <fullName evidence="2">Uncharacterized protein</fullName>
    </submittedName>
</protein>